<feature type="domain" description="AMP-binding enzyme C-terminal" evidence="2">
    <location>
        <begin position="429"/>
        <end position="504"/>
    </location>
</feature>
<name>A0ABV7Y6B3_9ACTN</name>
<dbReference type="Pfam" id="PF00501">
    <property type="entry name" value="AMP-binding"/>
    <property type="match status" value="1"/>
</dbReference>
<dbReference type="InterPro" id="IPR042099">
    <property type="entry name" value="ANL_N_sf"/>
</dbReference>
<sequence length="521" mass="53340">MVSPAVVQTVAVNLADLVRQAAKDAPERAALIAGDRRVTWSELDRAVDALAAGLAAQGVVAGHRVAVALPNGIDLVTAMFATVRAGLVVVPLNPESPTAEYARALEHVRPRLVLAGPGSVEAVRSAVATLSSSDGDGPRPVVVAVDAPAQAGELAYASLPGSGPAAVPPRDPEALAALLFTSGTSSAPRAAMLTHRALLANVAQMASIEPPAMRANDVVLGLLPLFHVFGLSLLALCARAGATMVLAGRFDPEATLDLVASEKVTNIPVAPPVFVAWQSFPDLAARLASVRLLLSGAAPLPIAVADAIKASSGLMVHEGYGLTEAAPGVTSTLCSASPKAGSVGAPLPGVEVRVQVDPGAEDADEPGEILVRGANLFSGYWPDGVDGPSSDGWLATGDVGYLDADGDLYLVDRVKELVLVSGFNVYPREVEDVIASFPGVSSVAVIGVPDERTGESVKAYVVPAAGASVIPEDVLAFARDRLARFKCPAAVAIVEELPRSVAGKIAKARLRLAEREASLGF</sequence>
<feature type="domain" description="AMP-dependent synthetase/ligase" evidence="1">
    <location>
        <begin position="19"/>
        <end position="381"/>
    </location>
</feature>
<keyword evidence="4" id="KW-1185">Reference proteome</keyword>
<reference evidence="4" key="1">
    <citation type="journal article" date="2019" name="Int. J. Syst. Evol. Microbiol.">
        <title>The Global Catalogue of Microorganisms (GCM) 10K type strain sequencing project: providing services to taxonomists for standard genome sequencing and annotation.</title>
        <authorList>
            <consortium name="The Broad Institute Genomics Platform"/>
            <consortium name="The Broad Institute Genome Sequencing Center for Infectious Disease"/>
            <person name="Wu L."/>
            <person name="Ma J."/>
        </authorList>
    </citation>
    <scope>NUCLEOTIDE SEQUENCE [LARGE SCALE GENOMIC DNA]</scope>
    <source>
        <strain evidence="4">CGMCC 4.7241</strain>
    </source>
</reference>
<accession>A0ABV7Y6B3</accession>
<dbReference type="InterPro" id="IPR020845">
    <property type="entry name" value="AMP-binding_CS"/>
</dbReference>
<evidence type="ECO:0000259" key="2">
    <source>
        <dbReference type="Pfam" id="PF13193"/>
    </source>
</evidence>
<dbReference type="PROSITE" id="PS00455">
    <property type="entry name" value="AMP_BINDING"/>
    <property type="match status" value="1"/>
</dbReference>
<dbReference type="SUPFAM" id="SSF56801">
    <property type="entry name" value="Acetyl-CoA synthetase-like"/>
    <property type="match status" value="1"/>
</dbReference>
<dbReference type="EMBL" id="JBHRZH010000005">
    <property type="protein sequence ID" value="MFC3760248.1"/>
    <property type="molecule type" value="Genomic_DNA"/>
</dbReference>
<evidence type="ECO:0000313" key="4">
    <source>
        <dbReference type="Proteomes" id="UP001595699"/>
    </source>
</evidence>
<proteinExistence type="predicted"/>
<dbReference type="InterPro" id="IPR000873">
    <property type="entry name" value="AMP-dep_synth/lig_dom"/>
</dbReference>
<dbReference type="RefSeq" id="WP_307782711.1">
    <property type="nucleotide sequence ID" value="NZ_JAFBCM010000001.1"/>
</dbReference>
<comment type="caution">
    <text evidence="3">The sequence shown here is derived from an EMBL/GenBank/DDBJ whole genome shotgun (WGS) entry which is preliminary data.</text>
</comment>
<dbReference type="Gene3D" id="3.40.50.12780">
    <property type="entry name" value="N-terminal domain of ligase-like"/>
    <property type="match status" value="1"/>
</dbReference>
<gene>
    <name evidence="3" type="ORF">ACFOUW_05325</name>
</gene>
<evidence type="ECO:0000259" key="1">
    <source>
        <dbReference type="Pfam" id="PF00501"/>
    </source>
</evidence>
<evidence type="ECO:0000313" key="3">
    <source>
        <dbReference type="EMBL" id="MFC3760248.1"/>
    </source>
</evidence>
<dbReference type="Proteomes" id="UP001595699">
    <property type="component" value="Unassembled WGS sequence"/>
</dbReference>
<organism evidence="3 4">
    <name type="scientific">Tenggerimyces flavus</name>
    <dbReference type="NCBI Taxonomy" id="1708749"/>
    <lineage>
        <taxon>Bacteria</taxon>
        <taxon>Bacillati</taxon>
        <taxon>Actinomycetota</taxon>
        <taxon>Actinomycetes</taxon>
        <taxon>Propionibacteriales</taxon>
        <taxon>Nocardioidaceae</taxon>
        <taxon>Tenggerimyces</taxon>
    </lineage>
</organism>
<dbReference type="InterPro" id="IPR045851">
    <property type="entry name" value="AMP-bd_C_sf"/>
</dbReference>
<dbReference type="Pfam" id="PF13193">
    <property type="entry name" value="AMP-binding_C"/>
    <property type="match status" value="1"/>
</dbReference>
<protein>
    <submittedName>
        <fullName evidence="3">AMP-binding protein</fullName>
    </submittedName>
</protein>
<dbReference type="Gene3D" id="3.30.300.30">
    <property type="match status" value="1"/>
</dbReference>
<dbReference type="PANTHER" id="PTHR24096">
    <property type="entry name" value="LONG-CHAIN-FATTY-ACID--COA LIGASE"/>
    <property type="match status" value="1"/>
</dbReference>
<dbReference type="InterPro" id="IPR025110">
    <property type="entry name" value="AMP-bd_C"/>
</dbReference>
<dbReference type="PANTHER" id="PTHR24096:SF267">
    <property type="entry name" value="MALONATE--COA LIGASE ACSF3, MITOCHONDRIAL"/>
    <property type="match status" value="1"/>
</dbReference>